<evidence type="ECO:0000256" key="1">
    <source>
        <dbReference type="ARBA" id="ARBA00004141"/>
    </source>
</evidence>
<dbReference type="Pfam" id="PF02397">
    <property type="entry name" value="Bac_transf"/>
    <property type="match status" value="1"/>
</dbReference>
<evidence type="ECO:0000313" key="11">
    <source>
        <dbReference type="Proteomes" id="UP000194218"/>
    </source>
</evidence>
<dbReference type="GO" id="GO:0016780">
    <property type="term" value="F:phosphotransferase activity, for other substituted phosphate groups"/>
    <property type="evidence" value="ECO:0007669"/>
    <property type="project" value="TreeGrafter"/>
</dbReference>
<keyword evidence="5 8" id="KW-1133">Transmembrane helix</keyword>
<gene>
    <name evidence="10" type="ORF">CAG99_13330</name>
</gene>
<dbReference type="KEGG" id="smao:CAG99_13330"/>
<feature type="domain" description="Bacterial sugar transferase" evidence="9">
    <location>
        <begin position="298"/>
        <end position="478"/>
    </location>
</feature>
<organism evidence="10 11">
    <name type="scientific">Streptomyces marincola</name>
    <dbReference type="NCBI Taxonomy" id="2878388"/>
    <lineage>
        <taxon>Bacteria</taxon>
        <taxon>Bacillati</taxon>
        <taxon>Actinomycetota</taxon>
        <taxon>Actinomycetes</taxon>
        <taxon>Kitasatosporales</taxon>
        <taxon>Streptomycetaceae</taxon>
        <taxon>Streptomyces</taxon>
    </lineage>
</organism>
<dbReference type="NCBIfam" id="TIGR03025">
    <property type="entry name" value="EPS_sugtrans"/>
    <property type="match status" value="1"/>
</dbReference>
<feature type="compositionally biased region" description="Basic residues" evidence="7">
    <location>
        <begin position="19"/>
        <end position="30"/>
    </location>
</feature>
<proteinExistence type="inferred from homology"/>
<evidence type="ECO:0000256" key="4">
    <source>
        <dbReference type="ARBA" id="ARBA00022692"/>
    </source>
</evidence>
<keyword evidence="11" id="KW-1185">Reference proteome</keyword>
<evidence type="ECO:0000256" key="6">
    <source>
        <dbReference type="ARBA" id="ARBA00023136"/>
    </source>
</evidence>
<protein>
    <recommendedName>
        <fullName evidence="9">Bacterial sugar transferase domain-containing protein</fullName>
    </recommendedName>
</protein>
<evidence type="ECO:0000256" key="7">
    <source>
        <dbReference type="SAM" id="MobiDB-lite"/>
    </source>
</evidence>
<feature type="compositionally biased region" description="Basic residues" evidence="7">
    <location>
        <begin position="45"/>
        <end position="54"/>
    </location>
</feature>
<dbReference type="InterPro" id="IPR017475">
    <property type="entry name" value="EPS_sugar_tfrase"/>
</dbReference>
<dbReference type="PANTHER" id="PTHR30576:SF0">
    <property type="entry name" value="UNDECAPRENYL-PHOSPHATE N-ACETYLGALACTOSAMINYL 1-PHOSPHATE TRANSFERASE-RELATED"/>
    <property type="match status" value="1"/>
</dbReference>
<accession>A0A1W7CYC0</accession>
<sequence length="484" mass="51411">MTTEGTIRAAPLPAPPGRARARRAAARRAAVHPPRGPRPGPPPRRGPRARRRPVARGGPVPLLVADASAVAVLAAAAPAVAPAAPAVFVLLVGLGGTAGLYRPAPADTALDELPRLLGHIALAWGAAQLLSGAAGSTAALLPLVAAHTVLATAARALAHHARRRAARARPGATLVVGTAPAAQRVVAVLVRHPEYGMRPVGMVGPVPRRLPATAPLPVLTSTREVRRAIVRDGVTDAVFTRAPQDALLRLFRAHGCAVWLVAAEPSAVRAGPARGHLWGFACLRLGPPPGRRAARLAKRGLDIAVACAALLAAAPLLALCALAVRLSEGPGVLFRQTRVGEDGRPFAMLKFRTLRPADEREAATRWTVAGDPRLTPVGRLLRRTSLDELPQLWNVLRGDMSLVGPRPERPHFVERFSRLYPGYADRHRMPAGLTGLAQVSGLRGDTSIEDRARFDNLYIETWSLWQDVRIMLRTTALCFRPGGR</sequence>
<dbReference type="AlphaFoldDB" id="A0A1W7CYC0"/>
<name>A0A1W7CYC0_9ACTN</name>
<dbReference type="GO" id="GO:0016020">
    <property type="term" value="C:membrane"/>
    <property type="evidence" value="ECO:0007669"/>
    <property type="project" value="UniProtKB-SubCell"/>
</dbReference>
<evidence type="ECO:0000259" key="9">
    <source>
        <dbReference type="Pfam" id="PF02397"/>
    </source>
</evidence>
<feature type="compositionally biased region" description="Pro residues" evidence="7">
    <location>
        <begin position="34"/>
        <end position="44"/>
    </location>
</feature>
<dbReference type="InterPro" id="IPR003362">
    <property type="entry name" value="Bact_transf"/>
</dbReference>
<dbReference type="Proteomes" id="UP000194218">
    <property type="component" value="Chromosome"/>
</dbReference>
<feature type="region of interest" description="Disordered" evidence="7">
    <location>
        <begin position="1"/>
        <end position="57"/>
    </location>
</feature>
<keyword evidence="4 8" id="KW-0812">Transmembrane</keyword>
<reference evidence="10 11" key="1">
    <citation type="submission" date="2017-05" db="EMBL/GenBank/DDBJ databases">
        <title>Complete genome sequence of Streptomyces sp. SCSIO 03032 revealed the diverse biosynthetic pathways for its bioactive secondary metabolites.</title>
        <authorList>
            <person name="Ma L."/>
            <person name="Zhu Y."/>
            <person name="Zhang W."/>
            <person name="Zhang G."/>
            <person name="Tian X."/>
            <person name="Zhang S."/>
            <person name="Zhang C."/>
        </authorList>
    </citation>
    <scope>NUCLEOTIDE SEQUENCE [LARGE SCALE GENOMIC DNA]</scope>
    <source>
        <strain evidence="10 11">SCSIO 03032</strain>
    </source>
</reference>
<evidence type="ECO:0000256" key="5">
    <source>
        <dbReference type="ARBA" id="ARBA00022989"/>
    </source>
</evidence>
<dbReference type="EMBL" id="CP021121">
    <property type="protein sequence ID" value="ARQ69715.1"/>
    <property type="molecule type" value="Genomic_DNA"/>
</dbReference>
<evidence type="ECO:0000313" key="10">
    <source>
        <dbReference type="EMBL" id="ARQ69715.1"/>
    </source>
</evidence>
<keyword evidence="3" id="KW-0808">Transferase</keyword>
<evidence type="ECO:0000256" key="8">
    <source>
        <dbReference type="SAM" id="Phobius"/>
    </source>
</evidence>
<comment type="subcellular location">
    <subcellularLocation>
        <location evidence="1">Membrane</location>
        <topology evidence="1">Multi-pass membrane protein</topology>
    </subcellularLocation>
</comment>
<evidence type="ECO:0000256" key="2">
    <source>
        <dbReference type="ARBA" id="ARBA00006464"/>
    </source>
</evidence>
<comment type="similarity">
    <text evidence="2">Belongs to the bacterial sugar transferase family.</text>
</comment>
<dbReference type="OrthoDB" id="9808602at2"/>
<keyword evidence="6 8" id="KW-0472">Membrane</keyword>
<dbReference type="PANTHER" id="PTHR30576">
    <property type="entry name" value="COLANIC BIOSYNTHESIS UDP-GLUCOSE LIPID CARRIER TRANSFERASE"/>
    <property type="match status" value="1"/>
</dbReference>
<feature type="transmembrane region" description="Helical" evidence="8">
    <location>
        <begin position="139"/>
        <end position="158"/>
    </location>
</feature>
<evidence type="ECO:0000256" key="3">
    <source>
        <dbReference type="ARBA" id="ARBA00022679"/>
    </source>
</evidence>
<feature type="transmembrane region" description="Helical" evidence="8">
    <location>
        <begin position="301"/>
        <end position="324"/>
    </location>
</feature>
<dbReference type="RefSeq" id="WP_086159578.1">
    <property type="nucleotide sequence ID" value="NZ_CP021121.1"/>
</dbReference>